<keyword evidence="2" id="KW-1185">Reference proteome</keyword>
<proteinExistence type="predicted"/>
<dbReference type="OrthoDB" id="2099276at2759"/>
<dbReference type="Proteomes" id="UP000700596">
    <property type="component" value="Unassembled WGS sequence"/>
</dbReference>
<evidence type="ECO:0000313" key="2">
    <source>
        <dbReference type="Proteomes" id="UP000700596"/>
    </source>
</evidence>
<comment type="caution">
    <text evidence="1">The sequence shown here is derived from an EMBL/GenBank/DDBJ whole genome shotgun (WGS) entry which is preliminary data.</text>
</comment>
<name>A0A9P9DAC8_9PLEO</name>
<reference evidence="1" key="1">
    <citation type="journal article" date="2021" name="Nat. Commun.">
        <title>Genetic determinants of endophytism in the Arabidopsis root mycobiome.</title>
        <authorList>
            <person name="Mesny F."/>
            <person name="Miyauchi S."/>
            <person name="Thiergart T."/>
            <person name="Pickel B."/>
            <person name="Atanasova L."/>
            <person name="Karlsson M."/>
            <person name="Huettel B."/>
            <person name="Barry K.W."/>
            <person name="Haridas S."/>
            <person name="Chen C."/>
            <person name="Bauer D."/>
            <person name="Andreopoulos W."/>
            <person name="Pangilinan J."/>
            <person name="LaButti K."/>
            <person name="Riley R."/>
            <person name="Lipzen A."/>
            <person name="Clum A."/>
            <person name="Drula E."/>
            <person name="Henrissat B."/>
            <person name="Kohler A."/>
            <person name="Grigoriev I.V."/>
            <person name="Martin F.M."/>
            <person name="Hacquard S."/>
        </authorList>
    </citation>
    <scope>NUCLEOTIDE SEQUENCE</scope>
    <source>
        <strain evidence="1">MPI-CAGE-CH-0243</strain>
    </source>
</reference>
<dbReference type="EMBL" id="JAGMWT010000016">
    <property type="protein sequence ID" value="KAH7115332.1"/>
    <property type="molecule type" value="Genomic_DNA"/>
</dbReference>
<sequence>MNILTLPPKIQKRICEYAELTGFIRDLNYTDFDLYPLAEYPERLWSENPRCFHEANVEITRREDSDLLEEYWESPYDRFNCVRIPQACIEPTCDWQATHHPSDYFGDRATHPELFRIIMQGSHFRICSSSPAGFQPFLDLPDDVLAELGTLTVRLDGEPCESILMGDDWERLKQLIPVNILSRHGKTALRKMRRLVDRLAECITPLRLTLYIITKVENTAAGHALLSPLQALPPLKGCGIYLNEKPDPELVALAKKTVQRATALVHNTYTTPFRYLDLPTEVRQRILEFSDLVSKVDLEWKPSVSDIAPISEHKCSCNDSFCIELVLDRNGLVKHPSTSKNHAASSHCSPSCHSTYCRKDHNEFCACIFSCKHAAYASTIRTPRRGVHPLFLVSHKVHDDAIPVFFRWNRFVVMPYRANSTRTVYDDPSLLTVYHRIIPARRTELSLFVSSLPPGALRYIRHLEWVLSALENYIISSKSTYLDYLDTIDMMAEAMTVSKLSLVLNFRMVGLYDDLDRYGYTFYPPSRRQRDGAIYDAILGPLHRLSGLNNCFVYLRRLKTCSFDGIYYHDSDGCVFDNDEVRYEKGIMGSKYDSLRRGKQWLDRFERRIELYWCRPAGYRDSEYTRF</sequence>
<dbReference type="AlphaFoldDB" id="A0A9P9DAC8"/>
<evidence type="ECO:0000313" key="1">
    <source>
        <dbReference type="EMBL" id="KAH7115332.1"/>
    </source>
</evidence>
<accession>A0A9P9DAC8</accession>
<protein>
    <submittedName>
        <fullName evidence="1">Uncharacterized protein</fullName>
    </submittedName>
</protein>
<organism evidence="1 2">
    <name type="scientific">Dendryphion nanum</name>
    <dbReference type="NCBI Taxonomy" id="256645"/>
    <lineage>
        <taxon>Eukaryota</taxon>
        <taxon>Fungi</taxon>
        <taxon>Dikarya</taxon>
        <taxon>Ascomycota</taxon>
        <taxon>Pezizomycotina</taxon>
        <taxon>Dothideomycetes</taxon>
        <taxon>Pleosporomycetidae</taxon>
        <taxon>Pleosporales</taxon>
        <taxon>Torulaceae</taxon>
        <taxon>Dendryphion</taxon>
    </lineage>
</organism>
<gene>
    <name evidence="1" type="ORF">B0J11DRAFT_129543</name>
</gene>